<protein>
    <submittedName>
        <fullName evidence="1">YitT family protein</fullName>
    </submittedName>
</protein>
<gene>
    <name evidence="1" type="ORF">E5336_01470</name>
</gene>
<keyword evidence="2" id="KW-1185">Reference proteome</keyword>
<proteinExistence type="predicted"/>
<name>A0AC61R9W9_9FIRM</name>
<evidence type="ECO:0000313" key="1">
    <source>
        <dbReference type="EMBL" id="TGY67109.1"/>
    </source>
</evidence>
<accession>A0AC61R9W9</accession>
<organism evidence="1 2">
    <name type="scientific">Dubosiella muris</name>
    <dbReference type="NCBI Taxonomy" id="3038133"/>
    <lineage>
        <taxon>Bacteria</taxon>
        <taxon>Bacillati</taxon>
        <taxon>Bacillota</taxon>
        <taxon>Erysipelotrichia</taxon>
        <taxon>Erysipelotrichales</taxon>
        <taxon>Erysipelotrichaceae</taxon>
        <taxon>Dubosiella</taxon>
    </lineage>
</organism>
<dbReference type="EMBL" id="SRYG01000002">
    <property type="protein sequence ID" value="TGY67109.1"/>
    <property type="molecule type" value="Genomic_DNA"/>
</dbReference>
<dbReference type="Proteomes" id="UP000308836">
    <property type="component" value="Unassembled WGS sequence"/>
</dbReference>
<sequence length="293" mass="33259">MIEFFKRLNRNKVFRLILSLAMVCVSAFLQVYIINVFMDPCNLISGGFTGIALFMHKAFALFHVDFTTSAGILLLNIPAALLCAKAISKRFVLLSTIQFSLVSLLLTFCQFEPLFTDQVLNILFGGVLWGFSISLALKAGGSTGGTDFIAQYVSNKIHKGIWDYVFYFNCFMYVCYGFVFGWKEAGYSIIFQFLSTKTISSLYQRYEQITIEFTTAKPQLVIDSFMSCCRHGMSIIEAHGAYSNKKFYICKTVVSSYQAREVIDQVRKADPKVIVNTYKTANFYGNFYQQPIE</sequence>
<reference evidence="1" key="1">
    <citation type="submission" date="2019-04" db="EMBL/GenBank/DDBJ databases">
        <title>Microbes associate with the intestines of laboratory mice.</title>
        <authorList>
            <person name="Navarre W."/>
            <person name="Wong E."/>
            <person name="Huang K."/>
            <person name="Tropini C."/>
            <person name="Ng K."/>
            <person name="Yu B."/>
        </authorList>
    </citation>
    <scope>NUCLEOTIDE SEQUENCE</scope>
    <source>
        <strain evidence="1">NM09_H32</strain>
    </source>
</reference>
<evidence type="ECO:0000313" key="2">
    <source>
        <dbReference type="Proteomes" id="UP000308836"/>
    </source>
</evidence>
<comment type="caution">
    <text evidence="1">The sequence shown here is derived from an EMBL/GenBank/DDBJ whole genome shotgun (WGS) entry which is preliminary data.</text>
</comment>